<organism evidence="2">
    <name type="scientific">Ixodes ricinus</name>
    <name type="common">Common tick</name>
    <name type="synonym">Acarus ricinus</name>
    <dbReference type="NCBI Taxonomy" id="34613"/>
    <lineage>
        <taxon>Eukaryota</taxon>
        <taxon>Metazoa</taxon>
        <taxon>Ecdysozoa</taxon>
        <taxon>Arthropoda</taxon>
        <taxon>Chelicerata</taxon>
        <taxon>Arachnida</taxon>
        <taxon>Acari</taxon>
        <taxon>Parasitiformes</taxon>
        <taxon>Ixodida</taxon>
        <taxon>Ixodoidea</taxon>
        <taxon>Ixodidae</taxon>
        <taxon>Ixodinae</taxon>
        <taxon>Ixodes</taxon>
    </lineage>
</organism>
<name>A0A6B0UVE5_IXORI</name>
<feature type="region of interest" description="Disordered" evidence="1">
    <location>
        <begin position="59"/>
        <end position="86"/>
    </location>
</feature>
<protein>
    <submittedName>
        <fullName evidence="2">Putative secreted protein</fullName>
    </submittedName>
</protein>
<sequence length="152" mass="16246">MVQPFTLFSIASSMPGHQTWLRATIFIFSIPGCVSCSTLNTAGLSDVGTTIRQPHNTQLSCTEHSSSRHENALQSADSGRRFPDHKASRTVDTMASLFVACATAAADNNDGNAFSSMNTSPATWSLNEDTGSGSRLSPSAFPRLTPGRYTSR</sequence>
<dbReference type="AlphaFoldDB" id="A0A6B0UVE5"/>
<feature type="region of interest" description="Disordered" evidence="1">
    <location>
        <begin position="125"/>
        <end position="152"/>
    </location>
</feature>
<proteinExistence type="predicted"/>
<evidence type="ECO:0000256" key="1">
    <source>
        <dbReference type="SAM" id="MobiDB-lite"/>
    </source>
</evidence>
<evidence type="ECO:0000313" key="2">
    <source>
        <dbReference type="EMBL" id="MXU93833.1"/>
    </source>
</evidence>
<accession>A0A6B0UVE5</accession>
<reference evidence="2" key="1">
    <citation type="submission" date="2019-12" db="EMBL/GenBank/DDBJ databases">
        <title>An insight into the sialome of adult female Ixodes ricinus ticks feeding for 6 days.</title>
        <authorList>
            <person name="Perner J."/>
            <person name="Ribeiro J.M.C."/>
        </authorList>
    </citation>
    <scope>NUCLEOTIDE SEQUENCE</scope>
    <source>
        <strain evidence="2">Semi-engorged</strain>
        <tissue evidence="2">Salivary glands</tissue>
    </source>
</reference>
<dbReference type="EMBL" id="GIFC01011750">
    <property type="protein sequence ID" value="MXU93833.1"/>
    <property type="molecule type" value="Transcribed_RNA"/>
</dbReference>
<feature type="compositionally biased region" description="Polar residues" evidence="1">
    <location>
        <begin position="125"/>
        <end position="137"/>
    </location>
</feature>